<keyword evidence="2" id="KW-1185">Reference proteome</keyword>
<accession>A0AAD3Y3E7</accession>
<name>A0AAD3Y3E7_NEPGR</name>
<dbReference type="EMBL" id="BSYO01000033">
    <property type="protein sequence ID" value="GMH28032.1"/>
    <property type="molecule type" value="Genomic_DNA"/>
</dbReference>
<sequence>MAGHGTDIILGGNAEFMARLKLREMLMPRVVRPGDGGFISVKKPPPMKTWKVKESLFPCKLSLEIINLADEAVQLAVKSWGLRSLTELEAEERLSYCCEKGPVQDEVIAKLRHDFLEIVKEYTLRLVAKI</sequence>
<organism evidence="1 2">
    <name type="scientific">Nepenthes gracilis</name>
    <name type="common">Slender pitcher plant</name>
    <dbReference type="NCBI Taxonomy" id="150966"/>
    <lineage>
        <taxon>Eukaryota</taxon>
        <taxon>Viridiplantae</taxon>
        <taxon>Streptophyta</taxon>
        <taxon>Embryophyta</taxon>
        <taxon>Tracheophyta</taxon>
        <taxon>Spermatophyta</taxon>
        <taxon>Magnoliopsida</taxon>
        <taxon>eudicotyledons</taxon>
        <taxon>Gunneridae</taxon>
        <taxon>Pentapetalae</taxon>
        <taxon>Caryophyllales</taxon>
        <taxon>Nepenthaceae</taxon>
        <taxon>Nepenthes</taxon>
    </lineage>
</organism>
<protein>
    <submittedName>
        <fullName evidence="1">Uncharacterized protein</fullName>
    </submittedName>
</protein>
<evidence type="ECO:0000313" key="1">
    <source>
        <dbReference type="EMBL" id="GMH28032.1"/>
    </source>
</evidence>
<dbReference type="AlphaFoldDB" id="A0AAD3Y3E7"/>
<comment type="caution">
    <text evidence="1">The sequence shown here is derived from an EMBL/GenBank/DDBJ whole genome shotgun (WGS) entry which is preliminary data.</text>
</comment>
<evidence type="ECO:0000313" key="2">
    <source>
        <dbReference type="Proteomes" id="UP001279734"/>
    </source>
</evidence>
<proteinExistence type="predicted"/>
<dbReference type="Proteomes" id="UP001279734">
    <property type="component" value="Unassembled WGS sequence"/>
</dbReference>
<gene>
    <name evidence="1" type="ORF">Nepgr_029875</name>
</gene>
<reference evidence="1" key="1">
    <citation type="submission" date="2023-05" db="EMBL/GenBank/DDBJ databases">
        <title>Nepenthes gracilis genome sequencing.</title>
        <authorList>
            <person name="Fukushima K."/>
        </authorList>
    </citation>
    <scope>NUCLEOTIDE SEQUENCE</scope>
    <source>
        <strain evidence="1">SING2019-196</strain>
    </source>
</reference>